<feature type="transmembrane region" description="Helical" evidence="5">
    <location>
        <begin position="18"/>
        <end position="36"/>
    </location>
</feature>
<evidence type="ECO:0000256" key="5">
    <source>
        <dbReference type="SAM" id="Phobius"/>
    </source>
</evidence>
<evidence type="ECO:0000313" key="8">
    <source>
        <dbReference type="Proteomes" id="UP000569329"/>
    </source>
</evidence>
<feature type="transmembrane region" description="Helical" evidence="5">
    <location>
        <begin position="434"/>
        <end position="452"/>
    </location>
</feature>
<dbReference type="GO" id="GO:0016020">
    <property type="term" value="C:membrane"/>
    <property type="evidence" value="ECO:0007669"/>
    <property type="project" value="UniProtKB-SubCell"/>
</dbReference>
<evidence type="ECO:0000259" key="6">
    <source>
        <dbReference type="Pfam" id="PF13515"/>
    </source>
</evidence>
<feature type="transmembrane region" description="Helical" evidence="5">
    <location>
        <begin position="362"/>
        <end position="388"/>
    </location>
</feature>
<sequence>MLTRDLRQTFHVRKRGPLAWPAARAFLSMLVPLVLLLQLDRLDLVAGAVFGALTSVYARSEPYRQQTRTLAAVAVSMVLAVAIGDVIAVFGSGHAWHEPVALLATAAVGAVTTAAGTAVKLGAPGGLIFAFATGACAHLSLSSADLGPHLATAAISAAFAWAVSSAGAVVTGLNPQFRTVSAALEATAVHLAARPDLTTRHRASVAVENAWNSVALVGRKHRDGRPHLDLVRATETCEALLSPEHATSVTAEEVRATADDLRRGRGFRDLVLAGRDSPVVPAPTSRWQVAREVIGAALAPGRRAGTWLVPYALRVGVAAFIAGVVANLLGIGHAYWAAVSAVSVLQATSTSSSVPRMVQRGIGTLVGVLVGLSLLTADPAPWVIILLMAGLQWGAEMTVLINYSFGLLFATPVALLVSALATPMPPGELATDRLWSTLLGAAIAVAVAWMLPNRAWLARVHRALVRVRELSAADPIQPIRLRNALIELHEAYDVAEGEVRDSKLPTEELLDVSHRAYVLLDGAPPPTRRSDWHDKHVETDR</sequence>
<comment type="caution">
    <text evidence="7">The sequence shown here is derived from an EMBL/GenBank/DDBJ whole genome shotgun (WGS) entry which is preliminary data.</text>
</comment>
<name>A0A839E411_9PSEU</name>
<comment type="subcellular location">
    <subcellularLocation>
        <location evidence="1">Membrane</location>
        <topology evidence="1">Multi-pass membrane protein</topology>
    </subcellularLocation>
</comment>
<keyword evidence="3 5" id="KW-1133">Transmembrane helix</keyword>
<accession>A0A839E411</accession>
<keyword evidence="4 5" id="KW-0472">Membrane</keyword>
<feature type="transmembrane region" description="Helical" evidence="5">
    <location>
        <begin position="400"/>
        <end position="422"/>
    </location>
</feature>
<feature type="transmembrane region" description="Helical" evidence="5">
    <location>
        <begin position="70"/>
        <end position="93"/>
    </location>
</feature>
<evidence type="ECO:0000256" key="1">
    <source>
        <dbReference type="ARBA" id="ARBA00004141"/>
    </source>
</evidence>
<feature type="transmembrane region" description="Helical" evidence="5">
    <location>
        <begin position="99"/>
        <end position="119"/>
    </location>
</feature>
<feature type="transmembrane region" description="Helical" evidence="5">
    <location>
        <begin position="311"/>
        <end position="336"/>
    </location>
</feature>
<dbReference type="EMBL" id="JACGWZ010000005">
    <property type="protein sequence ID" value="MBA8826535.1"/>
    <property type="molecule type" value="Genomic_DNA"/>
</dbReference>
<proteinExistence type="predicted"/>
<evidence type="ECO:0000256" key="2">
    <source>
        <dbReference type="ARBA" id="ARBA00022692"/>
    </source>
</evidence>
<organism evidence="7 8">
    <name type="scientific">Halosaccharopolyspora lacisalsi</name>
    <dbReference type="NCBI Taxonomy" id="1000566"/>
    <lineage>
        <taxon>Bacteria</taxon>
        <taxon>Bacillati</taxon>
        <taxon>Actinomycetota</taxon>
        <taxon>Actinomycetes</taxon>
        <taxon>Pseudonocardiales</taxon>
        <taxon>Pseudonocardiaceae</taxon>
        <taxon>Halosaccharopolyspora</taxon>
    </lineage>
</organism>
<dbReference type="Proteomes" id="UP000569329">
    <property type="component" value="Unassembled WGS sequence"/>
</dbReference>
<keyword evidence="2 5" id="KW-0812">Transmembrane</keyword>
<dbReference type="InterPro" id="IPR049453">
    <property type="entry name" value="Memb_transporter_dom"/>
</dbReference>
<keyword evidence="8" id="KW-1185">Reference proteome</keyword>
<dbReference type="AlphaFoldDB" id="A0A839E411"/>
<protein>
    <recommendedName>
        <fullName evidence="6">Integral membrane bound transporter domain-containing protein</fullName>
    </recommendedName>
</protein>
<feature type="domain" description="Integral membrane bound transporter" evidence="6">
    <location>
        <begin position="321"/>
        <end position="447"/>
    </location>
</feature>
<gene>
    <name evidence="7" type="ORF">FHX42_003911</name>
</gene>
<evidence type="ECO:0000313" key="7">
    <source>
        <dbReference type="EMBL" id="MBA8826535.1"/>
    </source>
</evidence>
<reference evidence="7 8" key="1">
    <citation type="submission" date="2020-07" db="EMBL/GenBank/DDBJ databases">
        <title>Sequencing the genomes of 1000 actinobacteria strains.</title>
        <authorList>
            <person name="Klenk H.-P."/>
        </authorList>
    </citation>
    <scope>NUCLEOTIDE SEQUENCE [LARGE SCALE GENOMIC DNA]</scope>
    <source>
        <strain evidence="7 8">DSM 45975</strain>
    </source>
</reference>
<dbReference type="Pfam" id="PF13515">
    <property type="entry name" value="FUSC_2"/>
    <property type="match status" value="1"/>
</dbReference>
<evidence type="ECO:0000256" key="4">
    <source>
        <dbReference type="ARBA" id="ARBA00023136"/>
    </source>
</evidence>
<feature type="transmembrane region" description="Helical" evidence="5">
    <location>
        <begin position="150"/>
        <end position="173"/>
    </location>
</feature>
<evidence type="ECO:0000256" key="3">
    <source>
        <dbReference type="ARBA" id="ARBA00022989"/>
    </source>
</evidence>